<keyword evidence="3" id="KW-1185">Reference proteome</keyword>
<sequence length="99" mass="10571">MVNGPPTPPPTTAAELQDEARIASTSTADQAPAVHASDPPPPQAAPETRLEIYQDVLPALIDSLARNEYNRLVLVAEEADLEARQRAIDSNQGFLSSPL</sequence>
<organism evidence="2 3">
    <name type="scientific">Agrocybe chaxingu</name>
    <dbReference type="NCBI Taxonomy" id="84603"/>
    <lineage>
        <taxon>Eukaryota</taxon>
        <taxon>Fungi</taxon>
        <taxon>Dikarya</taxon>
        <taxon>Basidiomycota</taxon>
        <taxon>Agaricomycotina</taxon>
        <taxon>Agaricomycetes</taxon>
        <taxon>Agaricomycetidae</taxon>
        <taxon>Agaricales</taxon>
        <taxon>Agaricineae</taxon>
        <taxon>Strophariaceae</taxon>
        <taxon>Agrocybe</taxon>
    </lineage>
</organism>
<evidence type="ECO:0000313" key="3">
    <source>
        <dbReference type="Proteomes" id="UP001148786"/>
    </source>
</evidence>
<feature type="region of interest" description="Disordered" evidence="1">
    <location>
        <begin position="1"/>
        <end position="46"/>
    </location>
</feature>
<dbReference type="EMBL" id="JANKHO010000083">
    <property type="protein sequence ID" value="KAJ3515732.1"/>
    <property type="molecule type" value="Genomic_DNA"/>
</dbReference>
<name>A0A9W8MZS1_9AGAR</name>
<reference evidence="2" key="1">
    <citation type="submission" date="2022-07" db="EMBL/GenBank/DDBJ databases">
        <title>Genome Sequence of Agrocybe chaxingu.</title>
        <authorList>
            <person name="Buettner E."/>
        </authorList>
    </citation>
    <scope>NUCLEOTIDE SEQUENCE</scope>
    <source>
        <strain evidence="2">MP-N11</strain>
    </source>
</reference>
<protein>
    <submittedName>
        <fullName evidence="2">Uncharacterized protein</fullName>
    </submittedName>
</protein>
<dbReference type="AlphaFoldDB" id="A0A9W8MZS1"/>
<gene>
    <name evidence="2" type="ORF">NLJ89_g1574</name>
</gene>
<evidence type="ECO:0000256" key="1">
    <source>
        <dbReference type="SAM" id="MobiDB-lite"/>
    </source>
</evidence>
<dbReference type="Proteomes" id="UP001148786">
    <property type="component" value="Unassembled WGS sequence"/>
</dbReference>
<proteinExistence type="predicted"/>
<feature type="compositionally biased region" description="Pro residues" evidence="1">
    <location>
        <begin position="1"/>
        <end position="11"/>
    </location>
</feature>
<dbReference type="OrthoDB" id="5351233at2759"/>
<evidence type="ECO:0000313" key="2">
    <source>
        <dbReference type="EMBL" id="KAJ3515732.1"/>
    </source>
</evidence>
<accession>A0A9W8MZS1</accession>
<comment type="caution">
    <text evidence="2">The sequence shown here is derived from an EMBL/GenBank/DDBJ whole genome shotgun (WGS) entry which is preliminary data.</text>
</comment>